<evidence type="ECO:0000313" key="1">
    <source>
        <dbReference type="EMBL" id="CAH00950.1"/>
    </source>
</evidence>
<evidence type="ECO:0000313" key="2">
    <source>
        <dbReference type="Proteomes" id="UP000000598"/>
    </source>
</evidence>
<organism evidence="1 2">
    <name type="scientific">Kluyveromyces lactis (strain ATCC 8585 / CBS 2359 / DSM 70799 / NBRC 1267 / NRRL Y-1140 / WM37)</name>
    <name type="common">Yeast</name>
    <name type="synonym">Candida sphaerica</name>
    <dbReference type="NCBI Taxonomy" id="284590"/>
    <lineage>
        <taxon>Eukaryota</taxon>
        <taxon>Fungi</taxon>
        <taxon>Dikarya</taxon>
        <taxon>Ascomycota</taxon>
        <taxon>Saccharomycotina</taxon>
        <taxon>Saccharomycetes</taxon>
        <taxon>Saccharomycetales</taxon>
        <taxon>Saccharomycetaceae</taxon>
        <taxon>Kluyveromyces</taxon>
    </lineage>
</organism>
<protein>
    <submittedName>
        <fullName evidence="1">KLLA0D17952p</fullName>
    </submittedName>
</protein>
<name>Q6CQD5_KLULA</name>
<gene>
    <name evidence="1" type="ORF">KLLA0_D17952g</name>
</gene>
<dbReference type="RefSeq" id="XP_453854.1">
    <property type="nucleotide sequence ID" value="XM_453854.1"/>
</dbReference>
<sequence>MGVCSIERCCKTPEQSRHGHLAIPLASSGGFGGLLANGNPNQRNHIWGNALQNSRATLVVCDSVSVTSSLADDIERSVSAKHRSSVQWKSVRGNSKSAMAWRGCDDLIV</sequence>
<dbReference type="Proteomes" id="UP000000598">
    <property type="component" value="Chromosome D"/>
</dbReference>
<dbReference type="KEGG" id="kla:KLLA0_D17952g"/>
<keyword evidence="2" id="KW-1185">Reference proteome</keyword>
<dbReference type="EMBL" id="CR382124">
    <property type="protein sequence ID" value="CAH00950.1"/>
    <property type="molecule type" value="Genomic_DNA"/>
</dbReference>
<dbReference type="HOGENOM" id="CLU_2184374_0_0_1"/>
<reference evidence="1 2" key="1">
    <citation type="journal article" date="2004" name="Nature">
        <title>Genome evolution in yeasts.</title>
        <authorList>
            <consortium name="Genolevures"/>
            <person name="Dujon B."/>
            <person name="Sherman D."/>
            <person name="Fischer G."/>
            <person name="Durrens P."/>
            <person name="Casaregola S."/>
            <person name="Lafontaine I."/>
            <person name="de Montigny J."/>
            <person name="Marck C."/>
            <person name="Neuveglise C."/>
            <person name="Talla E."/>
            <person name="Goffard N."/>
            <person name="Frangeul L."/>
            <person name="Aigle M."/>
            <person name="Anthouard V."/>
            <person name="Babour A."/>
            <person name="Barbe V."/>
            <person name="Barnay S."/>
            <person name="Blanchin S."/>
            <person name="Beckerich J.M."/>
            <person name="Beyne E."/>
            <person name="Bleykasten C."/>
            <person name="Boisrame A."/>
            <person name="Boyer J."/>
            <person name="Cattolico L."/>
            <person name="Confanioleri F."/>
            <person name="de Daruvar A."/>
            <person name="Despons L."/>
            <person name="Fabre E."/>
            <person name="Fairhead C."/>
            <person name="Ferry-Dumazet H."/>
            <person name="Groppi A."/>
            <person name="Hantraye F."/>
            <person name="Hennequin C."/>
            <person name="Jauniaux N."/>
            <person name="Joyet P."/>
            <person name="Kachouri R."/>
            <person name="Kerrest A."/>
            <person name="Koszul R."/>
            <person name="Lemaire M."/>
            <person name="Lesur I."/>
            <person name="Ma L."/>
            <person name="Muller H."/>
            <person name="Nicaud J.M."/>
            <person name="Nikolski M."/>
            <person name="Oztas S."/>
            <person name="Ozier-Kalogeropoulos O."/>
            <person name="Pellenz S."/>
            <person name="Potier S."/>
            <person name="Richard G.F."/>
            <person name="Straub M.L."/>
            <person name="Suleau A."/>
            <person name="Swennene D."/>
            <person name="Tekaia F."/>
            <person name="Wesolowski-Louvel M."/>
            <person name="Westhof E."/>
            <person name="Wirth B."/>
            <person name="Zeniou-Meyer M."/>
            <person name="Zivanovic I."/>
            <person name="Bolotin-Fukuhara M."/>
            <person name="Thierry A."/>
            <person name="Bouchier C."/>
            <person name="Caudron B."/>
            <person name="Scarpelli C."/>
            <person name="Gaillardin C."/>
            <person name="Weissenbach J."/>
            <person name="Wincker P."/>
            <person name="Souciet J.L."/>
        </authorList>
    </citation>
    <scope>NUCLEOTIDE SEQUENCE [LARGE SCALE GENOMIC DNA]</scope>
    <source>
        <strain evidence="2">ATCC 8585 / CBS 2359 / DSM 70799 / NBRC 1267 / NRRL Y-1140 / WM37</strain>
    </source>
</reference>
<proteinExistence type="predicted"/>
<dbReference type="PaxDb" id="284590-Q6CQD5"/>
<dbReference type="GeneID" id="2893492"/>
<accession>Q6CQD5</accession>
<dbReference type="AlphaFoldDB" id="Q6CQD5"/>
<dbReference type="InParanoid" id="Q6CQD5"/>